<keyword evidence="3" id="KW-1185">Reference proteome</keyword>
<dbReference type="HOGENOM" id="CLU_1708845_0_0_1"/>
<dbReference type="Proteomes" id="UP000032180">
    <property type="component" value="Chromosome 1"/>
</dbReference>
<reference evidence="2" key="3">
    <citation type="submission" date="2015-04" db="UniProtKB">
        <authorList>
            <consortium name="EnsemblPlants"/>
        </authorList>
    </citation>
    <scope>IDENTIFICATION</scope>
</reference>
<evidence type="ECO:0000313" key="3">
    <source>
        <dbReference type="Proteomes" id="UP000032180"/>
    </source>
</evidence>
<dbReference type="EnsemblPlants" id="LPERR01G15380.1">
    <property type="protein sequence ID" value="LPERR01G15380.1"/>
    <property type="gene ID" value="LPERR01G15380"/>
</dbReference>
<feature type="compositionally biased region" description="Basic and acidic residues" evidence="1">
    <location>
        <begin position="60"/>
        <end position="93"/>
    </location>
</feature>
<name>A0A0D9V1H9_9ORYZ</name>
<protein>
    <submittedName>
        <fullName evidence="2">Uncharacterized protein</fullName>
    </submittedName>
</protein>
<evidence type="ECO:0000313" key="2">
    <source>
        <dbReference type="EnsemblPlants" id="LPERR01G15380.1"/>
    </source>
</evidence>
<accession>A0A0D9V1H9</accession>
<reference evidence="2 3" key="1">
    <citation type="submission" date="2012-08" db="EMBL/GenBank/DDBJ databases">
        <title>Oryza genome evolution.</title>
        <authorList>
            <person name="Wing R.A."/>
        </authorList>
    </citation>
    <scope>NUCLEOTIDE SEQUENCE</scope>
</reference>
<sequence length="154" mass="17435">MRTGADWIRNVRGYDKTVSVIFASLTRTPVISFSMTSATSSTSRDASDSSQINASAEAVRAVRGDKQPAFTLKEKEEKPSKDQKEANRPLERKRRLEELVAAADCFSHQRRFKISNYEQVLAKKCPYHPNGNHSAKDCFLLKKYIEQQIKGLKP</sequence>
<proteinExistence type="predicted"/>
<dbReference type="Gramene" id="LPERR01G15380.1">
    <property type="protein sequence ID" value="LPERR01G15380.1"/>
    <property type="gene ID" value="LPERR01G15380"/>
</dbReference>
<feature type="region of interest" description="Disordered" evidence="1">
    <location>
        <begin position="36"/>
        <end position="93"/>
    </location>
</feature>
<feature type="compositionally biased region" description="Low complexity" evidence="1">
    <location>
        <begin position="36"/>
        <end position="50"/>
    </location>
</feature>
<reference evidence="3" key="2">
    <citation type="submission" date="2013-12" db="EMBL/GenBank/DDBJ databases">
        <authorList>
            <person name="Yu Y."/>
            <person name="Lee S."/>
            <person name="de Baynast K."/>
            <person name="Wissotski M."/>
            <person name="Liu L."/>
            <person name="Talag J."/>
            <person name="Goicoechea J."/>
            <person name="Angelova A."/>
            <person name="Jetty R."/>
            <person name="Kudrna D."/>
            <person name="Golser W."/>
            <person name="Rivera L."/>
            <person name="Zhang J."/>
            <person name="Wing R."/>
        </authorList>
    </citation>
    <scope>NUCLEOTIDE SEQUENCE</scope>
</reference>
<evidence type="ECO:0000256" key="1">
    <source>
        <dbReference type="SAM" id="MobiDB-lite"/>
    </source>
</evidence>
<organism evidence="2 3">
    <name type="scientific">Leersia perrieri</name>
    <dbReference type="NCBI Taxonomy" id="77586"/>
    <lineage>
        <taxon>Eukaryota</taxon>
        <taxon>Viridiplantae</taxon>
        <taxon>Streptophyta</taxon>
        <taxon>Embryophyta</taxon>
        <taxon>Tracheophyta</taxon>
        <taxon>Spermatophyta</taxon>
        <taxon>Magnoliopsida</taxon>
        <taxon>Liliopsida</taxon>
        <taxon>Poales</taxon>
        <taxon>Poaceae</taxon>
        <taxon>BOP clade</taxon>
        <taxon>Oryzoideae</taxon>
        <taxon>Oryzeae</taxon>
        <taxon>Oryzinae</taxon>
        <taxon>Leersia</taxon>
    </lineage>
</organism>
<dbReference type="AlphaFoldDB" id="A0A0D9V1H9"/>